<evidence type="ECO:0000313" key="2">
    <source>
        <dbReference type="Proteomes" id="UP000002499"/>
    </source>
</evidence>
<evidence type="ECO:0008006" key="3">
    <source>
        <dbReference type="Google" id="ProtNLM"/>
    </source>
</evidence>
<dbReference type="OrthoDB" id="550558at2759"/>
<reference evidence="1 2" key="1">
    <citation type="journal article" date="2011" name="PLoS Genet.">
        <title>Genome sequencing and comparative transcriptomics of the model entomopathogenic fungi Metarhizium anisopliae and M. acridum.</title>
        <authorList>
            <person name="Gao Q."/>
            <person name="Jin K."/>
            <person name="Ying S.H."/>
            <person name="Zhang Y."/>
            <person name="Xiao G."/>
            <person name="Shang Y."/>
            <person name="Duan Z."/>
            <person name="Hu X."/>
            <person name="Xie X.Q."/>
            <person name="Zhou G."/>
            <person name="Peng G."/>
            <person name="Luo Z."/>
            <person name="Huang W."/>
            <person name="Wang B."/>
            <person name="Fang W."/>
            <person name="Wang S."/>
            <person name="Zhong Y."/>
            <person name="Ma L.J."/>
            <person name="St Leger R.J."/>
            <person name="Zhao G.P."/>
            <person name="Pei Y."/>
            <person name="Feng M.G."/>
            <person name="Xia Y."/>
            <person name="Wang C."/>
        </authorList>
    </citation>
    <scope>NUCLEOTIDE SEQUENCE [LARGE SCALE GENOMIC DNA]</scope>
    <source>
        <strain evidence="1 2">CQMa 102</strain>
    </source>
</reference>
<dbReference type="AlphaFoldDB" id="E9ECH0"/>
<gene>
    <name evidence="1" type="ORF">MAC_07568</name>
</gene>
<evidence type="ECO:0000313" key="1">
    <source>
        <dbReference type="EMBL" id="EFY86347.1"/>
    </source>
</evidence>
<dbReference type="PANTHER" id="PTHR37844:SF2">
    <property type="entry name" value="SER_THR PROTEIN PHOSPHATASE SUPERFAMILY (AFU_ORTHOLOGUE AFUA_1G14840)"/>
    <property type="match status" value="1"/>
</dbReference>
<dbReference type="eggNOG" id="ENOG502SGCF">
    <property type="taxonomic scope" value="Eukaryota"/>
</dbReference>
<dbReference type="HOGENOM" id="CLU_1673535_0_0_1"/>
<dbReference type="Proteomes" id="UP000002499">
    <property type="component" value="Unassembled WGS sequence"/>
</dbReference>
<dbReference type="SUPFAM" id="SSF56300">
    <property type="entry name" value="Metallo-dependent phosphatases"/>
    <property type="match status" value="1"/>
</dbReference>
<dbReference type="KEGG" id="maw:19251879"/>
<organism evidence="2">
    <name type="scientific">Metarhizium acridum (strain CQMa 102)</name>
    <dbReference type="NCBI Taxonomy" id="655827"/>
    <lineage>
        <taxon>Eukaryota</taxon>
        <taxon>Fungi</taxon>
        <taxon>Dikarya</taxon>
        <taxon>Ascomycota</taxon>
        <taxon>Pezizomycotina</taxon>
        <taxon>Sordariomycetes</taxon>
        <taxon>Hypocreomycetidae</taxon>
        <taxon>Hypocreales</taxon>
        <taxon>Clavicipitaceae</taxon>
        <taxon>Metarhizium</taxon>
    </lineage>
</organism>
<keyword evidence="2" id="KW-1185">Reference proteome</keyword>
<dbReference type="GeneID" id="19251879"/>
<dbReference type="PANTHER" id="PTHR37844">
    <property type="entry name" value="SER/THR PROTEIN PHOSPHATASE SUPERFAMILY (AFU_ORTHOLOGUE AFUA_1G14840)"/>
    <property type="match status" value="1"/>
</dbReference>
<dbReference type="EMBL" id="GL698549">
    <property type="protein sequence ID" value="EFY86347.1"/>
    <property type="molecule type" value="Genomic_DNA"/>
</dbReference>
<dbReference type="OMA" id="HAPCLEG"/>
<name>E9ECH0_METAQ</name>
<dbReference type="InterPro" id="IPR029052">
    <property type="entry name" value="Metallo-depent_PP-like"/>
</dbReference>
<proteinExistence type="predicted"/>
<dbReference type="Gene3D" id="3.60.21.10">
    <property type="match status" value="1"/>
</dbReference>
<protein>
    <recommendedName>
        <fullName evidence="3">Calcineurin-like phosphoesterase domain-containing protein</fullName>
    </recommendedName>
</protein>
<dbReference type="InParanoid" id="E9ECH0"/>
<accession>E9ECH0</accession>
<sequence>MTIIGCTLWSSKPRDAYDIVQSKINDFKKIDDWNLQKHDEIHQVEAAWLREQIITLLAKEGGQKPREILVATHHAPCVAGTSHPDHSSNTGTVAFATDLITQDGAQDGLDHVKVWAFGHTHYSTDTVRNGIRLVSNQRGYVIPGSTTPRAEHRDAGVGSGSRNFDITMTVPL</sequence>